<dbReference type="OrthoDB" id="1154541at2"/>
<evidence type="ECO:0000256" key="5">
    <source>
        <dbReference type="ARBA" id="ARBA00023002"/>
    </source>
</evidence>
<dbReference type="KEGG" id="chk:D4L85_02680"/>
<sequence>MSENVYDAIVVGSGISGGWAAKELCEKGLKVIMLERGQNIEHVKDYTQTNKAPWEFPHRGKAPLKLVEEYPVLKRDYPLNEINTDWWASDKDCPYTEVKRFDWFRGYHVGGRSLMWGKQSYRLSDLDFEANAKEGIAVDWPVRYKELAPWYDYVEKFAGISGNKDGIEHLPDGQFLPPMDMTVVEKDVAARIKEHYKGKRHMIIGRAAHVTGPLAGRTQCQYRNKCGLGCPFGGYFSTQSSTLPAAVKTGNLTLRPWSIVTKVLYDKDKKKATGVEVLDAQTNQTYEYKAKIIFLNASTLNTSWILMNSATDIWPEGLGSSSGELGHNLMDHHLGVYSYGHVDGYEDKYVYGNRPNGIYIPRYRNMFGEKRDYIRGFGYQGGASREGWGRIVPEYSIGVEYKEALSEPGPWTMGIGGFGEILPYHDNKATLDKTKKDKWGLNVLAIDCELKENENKMRQDMLNDGVEMLEAAGVKNVKGHIGDGTPGRGIHEMGTARMGKDPKTSVLNKFNQVWDAQNVFITDGSFMTSAACQNPSLTYMAFTARAAEHAVSELKKMNI</sequence>
<dbReference type="Pfam" id="PF05199">
    <property type="entry name" value="GMC_oxred_C"/>
    <property type="match status" value="1"/>
</dbReference>
<evidence type="ECO:0000259" key="7">
    <source>
        <dbReference type="Pfam" id="PF05199"/>
    </source>
</evidence>
<comment type="similarity">
    <text evidence="2">Belongs to the GMC oxidoreductase family.</text>
</comment>
<dbReference type="Proteomes" id="UP000266183">
    <property type="component" value="Chromosome"/>
</dbReference>
<dbReference type="InterPro" id="IPR000172">
    <property type="entry name" value="GMC_OxRdtase_N"/>
</dbReference>
<evidence type="ECO:0000313" key="9">
    <source>
        <dbReference type="Proteomes" id="UP000266183"/>
    </source>
</evidence>
<comment type="cofactor">
    <cofactor evidence="1">
        <name>FAD</name>
        <dbReference type="ChEBI" id="CHEBI:57692"/>
    </cofactor>
</comment>
<proteinExistence type="inferred from homology"/>
<dbReference type="InterPro" id="IPR007867">
    <property type="entry name" value="GMC_OxRtase_C"/>
</dbReference>
<feature type="domain" description="Glucose-methanol-choline oxidoreductase C-terminal" evidence="7">
    <location>
        <begin position="423"/>
        <end position="542"/>
    </location>
</feature>
<feature type="domain" description="Glucose-methanol-choline oxidoreductase N-terminal" evidence="6">
    <location>
        <begin position="97"/>
        <end position="332"/>
    </location>
</feature>
<dbReference type="PANTHER" id="PTHR42784">
    <property type="entry name" value="PYRANOSE 2-OXIDASE"/>
    <property type="match status" value="1"/>
</dbReference>
<dbReference type="GO" id="GO:0050660">
    <property type="term" value="F:flavin adenine dinucleotide binding"/>
    <property type="evidence" value="ECO:0007669"/>
    <property type="project" value="InterPro"/>
</dbReference>
<evidence type="ECO:0000259" key="6">
    <source>
        <dbReference type="Pfam" id="PF00732"/>
    </source>
</evidence>
<dbReference type="RefSeq" id="WP_119752871.1">
    <property type="nucleotide sequence ID" value="NZ_CP032382.1"/>
</dbReference>
<dbReference type="GO" id="GO:0016614">
    <property type="term" value="F:oxidoreductase activity, acting on CH-OH group of donors"/>
    <property type="evidence" value="ECO:0007669"/>
    <property type="project" value="InterPro"/>
</dbReference>
<evidence type="ECO:0000313" key="8">
    <source>
        <dbReference type="EMBL" id="AYB29556.1"/>
    </source>
</evidence>
<organism evidence="8 9">
    <name type="scientific">Chryseolinea soli</name>
    <dbReference type="NCBI Taxonomy" id="2321403"/>
    <lineage>
        <taxon>Bacteria</taxon>
        <taxon>Pseudomonadati</taxon>
        <taxon>Bacteroidota</taxon>
        <taxon>Cytophagia</taxon>
        <taxon>Cytophagales</taxon>
        <taxon>Fulvivirgaceae</taxon>
        <taxon>Chryseolinea</taxon>
    </lineage>
</organism>
<dbReference type="SUPFAM" id="SSF51905">
    <property type="entry name" value="FAD/NAD(P)-binding domain"/>
    <property type="match status" value="1"/>
</dbReference>
<evidence type="ECO:0000256" key="3">
    <source>
        <dbReference type="ARBA" id="ARBA00022630"/>
    </source>
</evidence>
<dbReference type="InterPro" id="IPR051473">
    <property type="entry name" value="P2Ox-like"/>
</dbReference>
<keyword evidence="4" id="KW-0274">FAD</keyword>
<dbReference type="PANTHER" id="PTHR42784:SF1">
    <property type="entry name" value="PYRANOSE 2-OXIDASE"/>
    <property type="match status" value="1"/>
</dbReference>
<dbReference type="EMBL" id="CP032382">
    <property type="protein sequence ID" value="AYB29556.1"/>
    <property type="molecule type" value="Genomic_DNA"/>
</dbReference>
<dbReference type="InterPro" id="IPR036188">
    <property type="entry name" value="FAD/NAD-bd_sf"/>
</dbReference>
<dbReference type="Pfam" id="PF00732">
    <property type="entry name" value="GMC_oxred_N"/>
    <property type="match status" value="1"/>
</dbReference>
<dbReference type="AlphaFoldDB" id="A0A385SGL2"/>
<keyword evidence="9" id="KW-1185">Reference proteome</keyword>
<reference evidence="9" key="1">
    <citation type="submission" date="2018-09" db="EMBL/GenBank/DDBJ databases">
        <title>Chryseolinea sp. KIS68-18 isolated from soil.</title>
        <authorList>
            <person name="Weon H.-Y."/>
            <person name="Kwon S.-W."/>
            <person name="Lee S.A."/>
        </authorList>
    </citation>
    <scope>NUCLEOTIDE SEQUENCE [LARGE SCALE GENOMIC DNA]</scope>
    <source>
        <strain evidence="9">KIS68-18</strain>
    </source>
</reference>
<keyword evidence="3" id="KW-0285">Flavoprotein</keyword>
<evidence type="ECO:0000256" key="2">
    <source>
        <dbReference type="ARBA" id="ARBA00010790"/>
    </source>
</evidence>
<dbReference type="Gene3D" id="3.50.50.60">
    <property type="entry name" value="FAD/NAD(P)-binding domain"/>
    <property type="match status" value="2"/>
</dbReference>
<protein>
    <submittedName>
        <fullName evidence="8">GMC family oxidoreductase</fullName>
    </submittedName>
</protein>
<dbReference type="SUPFAM" id="SSF54373">
    <property type="entry name" value="FAD-linked reductases, C-terminal domain"/>
    <property type="match status" value="1"/>
</dbReference>
<gene>
    <name evidence="8" type="ORF">D4L85_02680</name>
</gene>
<accession>A0A385SGL2</accession>
<evidence type="ECO:0000256" key="1">
    <source>
        <dbReference type="ARBA" id="ARBA00001974"/>
    </source>
</evidence>
<keyword evidence="5" id="KW-0560">Oxidoreductase</keyword>
<name>A0A385SGL2_9BACT</name>
<evidence type="ECO:0000256" key="4">
    <source>
        <dbReference type="ARBA" id="ARBA00022827"/>
    </source>
</evidence>